<organism evidence="2 3">
    <name type="scientific">Enterovibrio norvegicus DSM 15893</name>
    <dbReference type="NCBI Taxonomy" id="1121869"/>
    <lineage>
        <taxon>Bacteria</taxon>
        <taxon>Pseudomonadati</taxon>
        <taxon>Pseudomonadota</taxon>
        <taxon>Gammaproteobacteria</taxon>
        <taxon>Vibrionales</taxon>
        <taxon>Vibrionaceae</taxon>
        <taxon>Enterovibrio</taxon>
    </lineage>
</organism>
<keyword evidence="1" id="KW-1133">Transmembrane helix</keyword>
<reference evidence="2 3" key="1">
    <citation type="submission" date="2016-10" db="EMBL/GenBank/DDBJ databases">
        <authorList>
            <person name="de Groot N.N."/>
        </authorList>
    </citation>
    <scope>NUCLEOTIDE SEQUENCE [LARGE SCALE GENOMIC DNA]</scope>
    <source>
        <strain evidence="2 3">DSM 15893</strain>
    </source>
</reference>
<protein>
    <submittedName>
        <fullName evidence="2">Uncharacterized protein</fullName>
    </submittedName>
</protein>
<keyword evidence="1" id="KW-0812">Transmembrane</keyword>
<dbReference type="EMBL" id="FOWR01000001">
    <property type="protein sequence ID" value="SFO69946.1"/>
    <property type="molecule type" value="Genomic_DNA"/>
</dbReference>
<feature type="transmembrane region" description="Helical" evidence="1">
    <location>
        <begin position="21"/>
        <end position="41"/>
    </location>
</feature>
<evidence type="ECO:0000256" key="1">
    <source>
        <dbReference type="SAM" id="Phobius"/>
    </source>
</evidence>
<dbReference type="STRING" id="1121869.SAMN03084138_00081"/>
<evidence type="ECO:0000313" key="2">
    <source>
        <dbReference type="EMBL" id="SFO69946.1"/>
    </source>
</evidence>
<feature type="transmembrane region" description="Helical" evidence="1">
    <location>
        <begin position="53"/>
        <end position="72"/>
    </location>
</feature>
<proteinExistence type="predicted"/>
<accession>A0A1I5JC56</accession>
<gene>
    <name evidence="2" type="ORF">SAMN03084138_00081</name>
</gene>
<sequence>MQTPNQMNISECMLAVITNDYVLACSMLAGFIAITYLALSYARVSYMPKTPQWLMSIIVAVAIAGVSVPLYVELHVKEQNTINTQQAPINKN</sequence>
<evidence type="ECO:0000313" key="3">
    <source>
        <dbReference type="Proteomes" id="UP000182692"/>
    </source>
</evidence>
<keyword evidence="1" id="KW-0472">Membrane</keyword>
<dbReference type="AlphaFoldDB" id="A0A1I5JC56"/>
<dbReference type="Proteomes" id="UP000182692">
    <property type="component" value="Unassembled WGS sequence"/>
</dbReference>
<name>A0A1I5JC56_9GAMM</name>